<proteinExistence type="predicted"/>
<dbReference type="WBParaSite" id="SSLN_0001590601-mRNA-1">
    <property type="protein sequence ID" value="SSLN_0001590601-mRNA-1"/>
    <property type="gene ID" value="SSLN_0001590601"/>
</dbReference>
<evidence type="ECO:0000313" key="11">
    <source>
        <dbReference type="Proteomes" id="UP000275846"/>
    </source>
</evidence>
<reference evidence="10 11" key="2">
    <citation type="submission" date="2018-11" db="EMBL/GenBank/DDBJ databases">
        <authorList>
            <consortium name="Pathogen Informatics"/>
        </authorList>
    </citation>
    <scope>NUCLEOTIDE SEQUENCE [LARGE SCALE GENOMIC DNA]</scope>
    <source>
        <strain evidence="10 11">NST_G2</strain>
    </source>
</reference>
<evidence type="ECO:0000256" key="1">
    <source>
        <dbReference type="ARBA" id="ARBA00004123"/>
    </source>
</evidence>
<feature type="domain" description="C2H2-type" evidence="9">
    <location>
        <begin position="171"/>
        <end position="193"/>
    </location>
</feature>
<gene>
    <name evidence="10" type="ORF">SSLN_LOCUS15332</name>
</gene>
<feature type="region of interest" description="Disordered" evidence="8">
    <location>
        <begin position="1"/>
        <end position="93"/>
    </location>
</feature>
<dbReference type="PROSITE" id="PS50157">
    <property type="entry name" value="ZINC_FINGER_C2H2_2"/>
    <property type="match status" value="4"/>
</dbReference>
<evidence type="ECO:0000313" key="10">
    <source>
        <dbReference type="EMBL" id="VDM01718.1"/>
    </source>
</evidence>
<keyword evidence="4 7" id="KW-0863">Zinc-finger</keyword>
<accession>A0A183TFT4</accession>
<evidence type="ECO:0000259" key="9">
    <source>
        <dbReference type="PROSITE" id="PS50157"/>
    </source>
</evidence>
<dbReference type="AlphaFoldDB" id="A0A183TFT4"/>
<feature type="domain" description="C2H2-type" evidence="9">
    <location>
        <begin position="277"/>
        <end position="303"/>
    </location>
</feature>
<keyword evidence="3" id="KW-0677">Repeat</keyword>
<evidence type="ECO:0000256" key="7">
    <source>
        <dbReference type="PROSITE-ProRule" id="PRU00042"/>
    </source>
</evidence>
<evidence type="ECO:0000256" key="8">
    <source>
        <dbReference type="SAM" id="MobiDB-lite"/>
    </source>
</evidence>
<feature type="domain" description="C2H2-type" evidence="9">
    <location>
        <begin position="235"/>
        <end position="262"/>
    </location>
</feature>
<dbReference type="GO" id="GO:0008270">
    <property type="term" value="F:zinc ion binding"/>
    <property type="evidence" value="ECO:0007669"/>
    <property type="project" value="UniProtKB-KW"/>
</dbReference>
<feature type="compositionally biased region" description="Basic and acidic residues" evidence="8">
    <location>
        <begin position="1"/>
        <end position="20"/>
    </location>
</feature>
<dbReference type="InterPro" id="IPR013087">
    <property type="entry name" value="Znf_C2H2_type"/>
</dbReference>
<feature type="compositionally biased region" description="Low complexity" evidence="8">
    <location>
        <begin position="67"/>
        <end position="81"/>
    </location>
</feature>
<name>A0A183TFT4_SCHSO</name>
<keyword evidence="11" id="KW-1185">Reference proteome</keyword>
<dbReference type="EMBL" id="UYSU01039830">
    <property type="protein sequence ID" value="VDM01718.1"/>
    <property type="molecule type" value="Genomic_DNA"/>
</dbReference>
<dbReference type="SMART" id="SM00355">
    <property type="entry name" value="ZnF_C2H2"/>
    <property type="match status" value="4"/>
</dbReference>
<dbReference type="InterPro" id="IPR050331">
    <property type="entry name" value="Zinc_finger"/>
</dbReference>
<evidence type="ECO:0000256" key="3">
    <source>
        <dbReference type="ARBA" id="ARBA00022737"/>
    </source>
</evidence>
<evidence type="ECO:0000256" key="6">
    <source>
        <dbReference type="ARBA" id="ARBA00023242"/>
    </source>
</evidence>
<dbReference type="PANTHER" id="PTHR16515:SF49">
    <property type="entry name" value="GASTRULA ZINC FINGER PROTEIN XLCGF49.1-LIKE-RELATED"/>
    <property type="match status" value="1"/>
</dbReference>
<dbReference type="Gene3D" id="3.30.160.60">
    <property type="entry name" value="Classic Zinc Finger"/>
    <property type="match status" value="2"/>
</dbReference>
<dbReference type="Proteomes" id="UP000275846">
    <property type="component" value="Unassembled WGS sequence"/>
</dbReference>
<organism evidence="12">
    <name type="scientific">Schistocephalus solidus</name>
    <name type="common">Tapeworm</name>
    <dbReference type="NCBI Taxonomy" id="70667"/>
    <lineage>
        <taxon>Eukaryota</taxon>
        <taxon>Metazoa</taxon>
        <taxon>Spiralia</taxon>
        <taxon>Lophotrochozoa</taxon>
        <taxon>Platyhelminthes</taxon>
        <taxon>Cestoda</taxon>
        <taxon>Eucestoda</taxon>
        <taxon>Diphyllobothriidea</taxon>
        <taxon>Diphyllobothriidae</taxon>
        <taxon>Schistocephalus</taxon>
    </lineage>
</organism>
<dbReference type="OrthoDB" id="6300471at2759"/>
<keyword evidence="6" id="KW-0539">Nucleus</keyword>
<protein>
    <submittedName>
        <fullName evidence="12">C2H2-type domain-containing protein</fullName>
    </submittedName>
</protein>
<dbReference type="STRING" id="70667.A0A183TFT4"/>
<keyword evidence="2" id="KW-0479">Metal-binding</keyword>
<dbReference type="SUPFAM" id="SSF57667">
    <property type="entry name" value="beta-beta-alpha zinc fingers"/>
    <property type="match status" value="1"/>
</dbReference>
<dbReference type="PANTHER" id="PTHR16515">
    <property type="entry name" value="PR DOMAIN ZINC FINGER PROTEIN"/>
    <property type="match status" value="1"/>
</dbReference>
<dbReference type="InterPro" id="IPR036236">
    <property type="entry name" value="Znf_C2H2_sf"/>
</dbReference>
<comment type="subcellular location">
    <subcellularLocation>
        <location evidence="1">Nucleus</location>
    </subcellularLocation>
</comment>
<feature type="compositionally biased region" description="Polar residues" evidence="8">
    <location>
        <begin position="82"/>
        <end position="93"/>
    </location>
</feature>
<evidence type="ECO:0000256" key="5">
    <source>
        <dbReference type="ARBA" id="ARBA00022833"/>
    </source>
</evidence>
<feature type="domain" description="C2H2-type" evidence="9">
    <location>
        <begin position="132"/>
        <end position="159"/>
    </location>
</feature>
<reference evidence="12" key="1">
    <citation type="submission" date="2016-06" db="UniProtKB">
        <authorList>
            <consortium name="WormBaseParasite"/>
        </authorList>
    </citation>
    <scope>IDENTIFICATION</scope>
</reference>
<dbReference type="PROSITE" id="PS00028">
    <property type="entry name" value="ZINC_FINGER_C2H2_1"/>
    <property type="match status" value="4"/>
</dbReference>
<dbReference type="Pfam" id="PF00096">
    <property type="entry name" value="zf-C2H2"/>
    <property type="match status" value="1"/>
</dbReference>
<dbReference type="GO" id="GO:0010468">
    <property type="term" value="P:regulation of gene expression"/>
    <property type="evidence" value="ECO:0007669"/>
    <property type="project" value="TreeGrafter"/>
</dbReference>
<evidence type="ECO:0000313" key="12">
    <source>
        <dbReference type="WBParaSite" id="SSLN_0001590601-mRNA-1"/>
    </source>
</evidence>
<evidence type="ECO:0000256" key="4">
    <source>
        <dbReference type="ARBA" id="ARBA00022771"/>
    </source>
</evidence>
<keyword evidence="5" id="KW-0862">Zinc</keyword>
<evidence type="ECO:0000256" key="2">
    <source>
        <dbReference type="ARBA" id="ARBA00022723"/>
    </source>
</evidence>
<dbReference type="GO" id="GO:0005634">
    <property type="term" value="C:nucleus"/>
    <property type="evidence" value="ECO:0007669"/>
    <property type="project" value="UniProtKB-SubCell"/>
</dbReference>
<sequence length="303" mass="33044">MEKIREDRLSNLRGQVDRCRQGQKSSTKVTSAPDKHRRCLGPANIPTLSTHLPRANRPGWTSSDAMPNNSTIPISTSNSANPPSDSPTLTPGINSITPTIKETTSLYSSPVTPTTAFAFTTTTTISDRDSLLNCPQCDRTFPSRIGLVGHLRIHSTETGEPVPGALTHSRDRCLRCPRAFTHRMGLYGHMRIHDSGIHRNADNTDTSCTPSAPAILTATATPTTMNDTPPASTDFSCPHCASKFNSHIGLVGHSRIHRTEAGEPVPGVPTYSLRARLHCPHCSHTFTHRMGQLGHMRLHDTLR</sequence>